<protein>
    <submittedName>
        <fullName evidence="1">XRE family transcriptional regulator</fullName>
    </submittedName>
</protein>
<dbReference type="GO" id="GO:0003677">
    <property type="term" value="F:DNA binding"/>
    <property type="evidence" value="ECO:0007669"/>
    <property type="project" value="InterPro"/>
</dbReference>
<dbReference type="EMBL" id="CP039690">
    <property type="protein sequence ID" value="QCI65669.1"/>
    <property type="molecule type" value="Genomic_DNA"/>
</dbReference>
<sequence length="107" mass="11015">MPSSQDHLLGRQIAAARALIGLSKAELAAEAKITVEALRQIESASGAAVGPADAIAAVRAALEQAGAVFIPEDGLGAGVRLKFTRLETRQIGRWEGEGGRAADDDVP</sequence>
<gene>
    <name evidence="1" type="ORF">E8M01_16505</name>
</gene>
<dbReference type="Gene3D" id="1.10.260.40">
    <property type="entry name" value="lambda repressor-like DNA-binding domains"/>
    <property type="match status" value="1"/>
</dbReference>
<dbReference type="KEGG" id="pstg:E8M01_16505"/>
<dbReference type="InterPro" id="IPR010982">
    <property type="entry name" value="Lambda_DNA-bd_dom_sf"/>
</dbReference>
<dbReference type="AlphaFoldDB" id="A0A4D7AWX6"/>
<dbReference type="SUPFAM" id="SSF47413">
    <property type="entry name" value="lambda repressor-like DNA-binding domains"/>
    <property type="match status" value="1"/>
</dbReference>
<dbReference type="Proteomes" id="UP000298781">
    <property type="component" value="Chromosome"/>
</dbReference>
<evidence type="ECO:0000313" key="1">
    <source>
        <dbReference type="EMBL" id="QCI65669.1"/>
    </source>
</evidence>
<dbReference type="OrthoDB" id="4419620at2"/>
<evidence type="ECO:0000313" key="2">
    <source>
        <dbReference type="Proteomes" id="UP000298781"/>
    </source>
</evidence>
<reference evidence="1 2" key="1">
    <citation type="submission" date="2019-04" db="EMBL/GenBank/DDBJ databases">
        <title>Phreatobacter aquaticus sp. nov.</title>
        <authorList>
            <person name="Choi A."/>
        </authorList>
    </citation>
    <scope>NUCLEOTIDE SEQUENCE [LARGE SCALE GENOMIC DNA]</scope>
    <source>
        <strain evidence="1 2">KCTC 52518</strain>
    </source>
</reference>
<proteinExistence type="predicted"/>
<name>A0A4D7AWX6_9HYPH</name>
<keyword evidence="2" id="KW-1185">Reference proteome</keyword>
<accession>A0A4D7AWX6</accession>
<organism evidence="1 2">
    <name type="scientific">Phreatobacter stygius</name>
    <dbReference type="NCBI Taxonomy" id="1940610"/>
    <lineage>
        <taxon>Bacteria</taxon>
        <taxon>Pseudomonadati</taxon>
        <taxon>Pseudomonadota</taxon>
        <taxon>Alphaproteobacteria</taxon>
        <taxon>Hyphomicrobiales</taxon>
        <taxon>Phreatobacteraceae</taxon>
        <taxon>Phreatobacter</taxon>
    </lineage>
</organism>
<dbReference type="RefSeq" id="WP_136961115.1">
    <property type="nucleotide sequence ID" value="NZ_CP039690.1"/>
</dbReference>